<dbReference type="RefSeq" id="WP_138252422.1">
    <property type="nucleotide sequence ID" value="NZ_VAVZ01000009.1"/>
</dbReference>
<reference evidence="3 4" key="1">
    <citation type="submission" date="2019-05" db="EMBL/GenBank/DDBJ databases">
        <title>Nesterenkonia sp. GY074 isolated from the Southern Atlantic Ocean.</title>
        <authorList>
            <person name="Zhang G."/>
        </authorList>
    </citation>
    <scope>NUCLEOTIDE SEQUENCE [LARGE SCALE GENOMIC DNA]</scope>
    <source>
        <strain evidence="3 4">GY074</strain>
    </source>
</reference>
<evidence type="ECO:0008006" key="5">
    <source>
        <dbReference type="Google" id="ProtNLM"/>
    </source>
</evidence>
<dbReference type="EMBL" id="VAVZ01000009">
    <property type="protein sequence ID" value="TLP98499.1"/>
    <property type="molecule type" value="Genomic_DNA"/>
</dbReference>
<keyword evidence="2" id="KW-0732">Signal</keyword>
<dbReference type="OrthoDB" id="4829036at2"/>
<gene>
    <name evidence="3" type="ORF">FEF26_04910</name>
</gene>
<comment type="caution">
    <text evidence="3">The sequence shown here is derived from an EMBL/GenBank/DDBJ whole genome shotgun (WGS) entry which is preliminary data.</text>
</comment>
<feature type="compositionally biased region" description="Acidic residues" evidence="1">
    <location>
        <begin position="47"/>
        <end position="58"/>
    </location>
</feature>
<dbReference type="Proteomes" id="UP000310458">
    <property type="component" value="Unassembled WGS sequence"/>
</dbReference>
<evidence type="ECO:0000313" key="3">
    <source>
        <dbReference type="EMBL" id="TLP98499.1"/>
    </source>
</evidence>
<organism evidence="3 4">
    <name type="scientific">Nesterenkonia salmonea</name>
    <dbReference type="NCBI Taxonomy" id="1804987"/>
    <lineage>
        <taxon>Bacteria</taxon>
        <taxon>Bacillati</taxon>
        <taxon>Actinomycetota</taxon>
        <taxon>Actinomycetes</taxon>
        <taxon>Micrococcales</taxon>
        <taxon>Micrococcaceae</taxon>
        <taxon>Nesterenkonia</taxon>
    </lineage>
</organism>
<protein>
    <recommendedName>
        <fullName evidence="5">DUF3558 domain-containing protein</fullName>
    </recommendedName>
</protein>
<name>A0A5R9BE04_9MICC</name>
<evidence type="ECO:0000256" key="1">
    <source>
        <dbReference type="SAM" id="MobiDB-lite"/>
    </source>
</evidence>
<evidence type="ECO:0000313" key="4">
    <source>
        <dbReference type="Proteomes" id="UP000310458"/>
    </source>
</evidence>
<feature type="compositionally biased region" description="Polar residues" evidence="1">
    <location>
        <begin position="21"/>
        <end position="43"/>
    </location>
</feature>
<sequence>MRLRTPFAAVVLSTLALAGCGNSSTSDGDNQPSPAAETETNGASPEAETDGSGAEEPDSQNGSQTDSGDDSDELNIPQEWITRTADAWPESQGFAQHAPVQELTDECLLFDEEPDFFDEPTQFRFSGFGSYGRPTTNYGNEPSTEDSFRYLCSLARADDQRAENEPSWAPNAQLMVTDSVEHAEQTVTAFLDQPDLPERVNDIQTIQAHGTEIHTVEREFPTNPGNGGELEAVFYDADAGAIVKLRLHSMDEDLRAEHGGQGVAEDLARLLLEGQ</sequence>
<feature type="chain" id="PRO_5039532300" description="DUF3558 domain-containing protein" evidence="2">
    <location>
        <begin position="19"/>
        <end position="275"/>
    </location>
</feature>
<dbReference type="AlphaFoldDB" id="A0A5R9BE04"/>
<keyword evidence="4" id="KW-1185">Reference proteome</keyword>
<proteinExistence type="predicted"/>
<accession>A0A5R9BE04</accession>
<evidence type="ECO:0000256" key="2">
    <source>
        <dbReference type="SAM" id="SignalP"/>
    </source>
</evidence>
<dbReference type="PROSITE" id="PS51257">
    <property type="entry name" value="PROKAR_LIPOPROTEIN"/>
    <property type="match status" value="1"/>
</dbReference>
<feature type="region of interest" description="Disordered" evidence="1">
    <location>
        <begin position="19"/>
        <end position="79"/>
    </location>
</feature>
<feature type="signal peptide" evidence="2">
    <location>
        <begin position="1"/>
        <end position="18"/>
    </location>
</feature>